<organism evidence="2 3">
    <name type="scientific">Mycobacterium avium (strain 104)</name>
    <dbReference type="NCBI Taxonomy" id="243243"/>
    <lineage>
        <taxon>Bacteria</taxon>
        <taxon>Bacillati</taxon>
        <taxon>Actinomycetota</taxon>
        <taxon>Actinomycetes</taxon>
        <taxon>Mycobacteriales</taxon>
        <taxon>Mycobacteriaceae</taxon>
        <taxon>Mycobacterium</taxon>
        <taxon>Mycobacterium avium complex (MAC)</taxon>
    </lineage>
</organism>
<accession>A0A0H2ZWE7</accession>
<evidence type="ECO:0000313" key="3">
    <source>
        <dbReference type="Proteomes" id="UP000001574"/>
    </source>
</evidence>
<dbReference type="EMBL" id="CP000479">
    <property type="protein sequence ID" value="ABK66191.1"/>
    <property type="molecule type" value="Genomic_DNA"/>
</dbReference>
<dbReference type="Proteomes" id="UP000001574">
    <property type="component" value="Chromosome"/>
</dbReference>
<dbReference type="HOGENOM" id="CLU_1893874_0_0_11"/>
<name>A0A0H2ZWE7_MYCA1</name>
<dbReference type="KEGG" id="mav:MAV_0499"/>
<proteinExistence type="predicted"/>
<protein>
    <submittedName>
        <fullName evidence="2">Hypothetical alanine rich protein</fullName>
    </submittedName>
</protein>
<feature type="compositionally biased region" description="Gly residues" evidence="1">
    <location>
        <begin position="110"/>
        <end position="122"/>
    </location>
</feature>
<feature type="compositionally biased region" description="Gly residues" evidence="1">
    <location>
        <begin position="89"/>
        <end position="98"/>
    </location>
</feature>
<evidence type="ECO:0000313" key="2">
    <source>
        <dbReference type="EMBL" id="ABK66191.1"/>
    </source>
</evidence>
<dbReference type="AlphaFoldDB" id="A0A0H2ZWE7"/>
<gene>
    <name evidence="2" type="ordered locus">MAV_0499</name>
</gene>
<reference evidence="2 3" key="1">
    <citation type="submission" date="2006-10" db="EMBL/GenBank/DDBJ databases">
        <authorList>
            <person name="Fleischmann R.D."/>
            <person name="Dodson R.J."/>
            <person name="Haft D.H."/>
            <person name="Merkel J.S."/>
            <person name="Nelson W.C."/>
            <person name="Fraser C.M."/>
        </authorList>
    </citation>
    <scope>NUCLEOTIDE SEQUENCE [LARGE SCALE GENOMIC DNA]</scope>
    <source>
        <strain evidence="2 3">104</strain>
    </source>
</reference>
<sequence>MREFAQRCEALSGQVAPALPAETISAWQSTGAAASTVNAGMRTVGTACKSRMTANGSKLIKAASAYQNQDDHSAQRLTAVGSHLPAGSGTDGGAGGLPSGIPPLVPRSSGGDGGSAGLGIGR</sequence>
<evidence type="ECO:0000256" key="1">
    <source>
        <dbReference type="SAM" id="MobiDB-lite"/>
    </source>
</evidence>
<feature type="region of interest" description="Disordered" evidence="1">
    <location>
        <begin position="81"/>
        <end position="122"/>
    </location>
</feature>